<evidence type="ECO:0000313" key="2">
    <source>
        <dbReference type="Proteomes" id="UP000324222"/>
    </source>
</evidence>
<evidence type="ECO:0000313" key="1">
    <source>
        <dbReference type="EMBL" id="MPC50122.1"/>
    </source>
</evidence>
<dbReference type="EMBL" id="VSRR010009291">
    <property type="protein sequence ID" value="MPC50122.1"/>
    <property type="molecule type" value="Genomic_DNA"/>
</dbReference>
<accession>A0A5B7FU92</accession>
<organism evidence="1 2">
    <name type="scientific">Portunus trituberculatus</name>
    <name type="common">Swimming crab</name>
    <name type="synonym">Neptunus trituberculatus</name>
    <dbReference type="NCBI Taxonomy" id="210409"/>
    <lineage>
        <taxon>Eukaryota</taxon>
        <taxon>Metazoa</taxon>
        <taxon>Ecdysozoa</taxon>
        <taxon>Arthropoda</taxon>
        <taxon>Crustacea</taxon>
        <taxon>Multicrustacea</taxon>
        <taxon>Malacostraca</taxon>
        <taxon>Eumalacostraca</taxon>
        <taxon>Eucarida</taxon>
        <taxon>Decapoda</taxon>
        <taxon>Pleocyemata</taxon>
        <taxon>Brachyura</taxon>
        <taxon>Eubrachyura</taxon>
        <taxon>Portunoidea</taxon>
        <taxon>Portunidae</taxon>
        <taxon>Portuninae</taxon>
        <taxon>Portunus</taxon>
    </lineage>
</organism>
<keyword evidence="2" id="KW-1185">Reference proteome</keyword>
<sequence length="62" mass="6826">MLGRAYYGGKYKQMCTQPAPLENQPPPSLYPVKVIAYALETYVGIEIVKTVAINLLTSIDPP</sequence>
<proteinExistence type="predicted"/>
<protein>
    <submittedName>
        <fullName evidence="1">Uncharacterized protein</fullName>
    </submittedName>
</protein>
<reference evidence="1 2" key="1">
    <citation type="submission" date="2019-05" db="EMBL/GenBank/DDBJ databases">
        <title>Another draft genome of Portunus trituberculatus and its Hox gene families provides insights of decapod evolution.</title>
        <authorList>
            <person name="Jeong J.-H."/>
            <person name="Song I."/>
            <person name="Kim S."/>
            <person name="Choi T."/>
            <person name="Kim D."/>
            <person name="Ryu S."/>
            <person name="Kim W."/>
        </authorList>
    </citation>
    <scope>NUCLEOTIDE SEQUENCE [LARGE SCALE GENOMIC DNA]</scope>
    <source>
        <tissue evidence="1">Muscle</tissue>
    </source>
</reference>
<dbReference type="AlphaFoldDB" id="A0A5B7FU92"/>
<dbReference type="Proteomes" id="UP000324222">
    <property type="component" value="Unassembled WGS sequence"/>
</dbReference>
<name>A0A5B7FU92_PORTR</name>
<gene>
    <name evidence="1" type="ORF">E2C01_043944</name>
</gene>
<comment type="caution">
    <text evidence="1">The sequence shown here is derived from an EMBL/GenBank/DDBJ whole genome shotgun (WGS) entry which is preliminary data.</text>
</comment>